<feature type="compositionally biased region" description="Low complexity" evidence="3">
    <location>
        <begin position="414"/>
        <end position="429"/>
    </location>
</feature>
<protein>
    <recommendedName>
        <fullName evidence="4">Liprin-alpha CC2 domain-containing protein</fullName>
    </recommendedName>
</protein>
<feature type="compositionally biased region" description="Basic and acidic residues" evidence="3">
    <location>
        <begin position="435"/>
        <end position="444"/>
    </location>
</feature>
<proteinExistence type="predicted"/>
<feature type="compositionally biased region" description="Low complexity" evidence="3">
    <location>
        <begin position="454"/>
        <end position="469"/>
    </location>
</feature>
<dbReference type="GeneTree" id="ENSGT01050000244900"/>
<reference evidence="5" key="2">
    <citation type="submission" date="2025-08" db="UniProtKB">
        <authorList>
            <consortium name="Ensembl"/>
        </authorList>
    </citation>
    <scope>IDENTIFICATION</scope>
    <source>
        <strain evidence="5">breed Abyssinian</strain>
    </source>
</reference>
<keyword evidence="2" id="KW-0175">Coiled coil</keyword>
<feature type="coiled-coil region" evidence="2">
    <location>
        <begin position="145"/>
        <end position="228"/>
    </location>
</feature>
<sequence>MEPYGASYLLLTPTERPPKECAALAAELHTCREQLMQREEEIANLKAERNNTRLLLEHLEFLVSRHERALQKTIIGRQVKTPAGVSSEAEVLKVLNSILEKDKTEAETVQSQMKELLATLCTLMAKLEEDLDISRKDLILSEAMNTILQRDVREAMAQKEDMQDRITTLEKRCLRAQHKATSLHDLKDKLENEIAKKDSLHRQTADQNRQLQERLEVAERKLQQTPRKAKSLPEVEAEPAQRVATLCKAEQRRGNIEERLRQMEAQLEEKNQELQRVRQREKLKEETNQHLSGTIDRLLSESDERLKRHLKERMAAAEDKDHLLRKMEALRAVLKRARVRGSSRHHGRTHVGSIPASRFRLAGSPTDASSTSSSAVLRRHRKGRVARLRHEPSKLLHLEEESQDSTARARCVPSASSSQRSLSLDRLQQGALHKASHEDIRDATKSPGSQDGPLSSLSKSNNSQDSLNNAPKKKGITKSIRWLLTRRQKVHPSRASDEPA</sequence>
<evidence type="ECO:0000259" key="4">
    <source>
        <dbReference type="Pfam" id="PF25526"/>
    </source>
</evidence>
<dbReference type="Pfam" id="PF25526">
    <property type="entry name" value="LIP-1"/>
    <property type="match status" value="1"/>
</dbReference>
<dbReference type="Proteomes" id="UP000823872">
    <property type="component" value="Unassembled WGS sequence"/>
</dbReference>
<gene>
    <name evidence="5" type="primary">LOC123378945</name>
</gene>
<evidence type="ECO:0000256" key="3">
    <source>
        <dbReference type="SAM" id="MobiDB-lite"/>
    </source>
</evidence>
<reference evidence="5" key="3">
    <citation type="submission" date="2025-09" db="UniProtKB">
        <authorList>
            <consortium name="Ensembl"/>
        </authorList>
    </citation>
    <scope>IDENTIFICATION</scope>
    <source>
        <strain evidence="5">breed Abyssinian</strain>
    </source>
</reference>
<evidence type="ECO:0000256" key="1">
    <source>
        <dbReference type="ARBA" id="ARBA00022737"/>
    </source>
</evidence>
<dbReference type="InterPro" id="IPR057892">
    <property type="entry name" value="LIP-1_CC2"/>
</dbReference>
<dbReference type="PANTHER" id="PTHR12587">
    <property type="entry name" value="LAR INTERACTING PROTEIN LIP -RELATED PROTEIN"/>
    <property type="match status" value="1"/>
</dbReference>
<evidence type="ECO:0000313" key="6">
    <source>
        <dbReference type="Proteomes" id="UP000823872"/>
    </source>
</evidence>
<evidence type="ECO:0000256" key="2">
    <source>
        <dbReference type="SAM" id="Coils"/>
    </source>
</evidence>
<feature type="compositionally biased region" description="Basic and acidic residues" evidence="3">
    <location>
        <begin position="388"/>
        <end position="400"/>
    </location>
</feature>
<feature type="region of interest" description="Disordered" evidence="3">
    <location>
        <begin position="337"/>
        <end position="500"/>
    </location>
</feature>
<keyword evidence="1" id="KW-0677">Repeat</keyword>
<feature type="coiled-coil region" evidence="2">
    <location>
        <begin position="28"/>
        <end position="55"/>
    </location>
</feature>
<name>A0ABI7VY22_FELCA</name>
<feature type="compositionally biased region" description="Low complexity" evidence="3">
    <location>
        <begin position="364"/>
        <end position="375"/>
    </location>
</feature>
<accession>A0ABI7VY22</accession>
<dbReference type="InterPro" id="IPR029515">
    <property type="entry name" value="Liprin"/>
</dbReference>
<reference evidence="6" key="1">
    <citation type="submission" date="2021-02" db="EMBL/GenBank/DDBJ databases">
        <title>Safari Cat Assemblies.</title>
        <authorList>
            <person name="Bredemeyer K.R."/>
            <person name="Murphy W.J."/>
        </authorList>
    </citation>
    <scope>NUCLEOTIDE SEQUENCE [LARGE SCALE GENOMIC DNA]</scope>
</reference>
<keyword evidence="6" id="KW-1185">Reference proteome</keyword>
<feature type="compositionally biased region" description="Basic residues" evidence="3">
    <location>
        <begin position="377"/>
        <end position="387"/>
    </location>
</feature>
<dbReference type="PANTHER" id="PTHR12587:SF15">
    <property type="entry name" value="LIPRIN-ALPHA-1"/>
    <property type="match status" value="1"/>
</dbReference>
<dbReference type="Ensembl" id="ENSFCTT00005003218.1">
    <property type="protein sequence ID" value="ENSFCTP00005001819.1"/>
    <property type="gene ID" value="ENSFCTG00005001269.1"/>
</dbReference>
<feature type="compositionally biased region" description="Basic residues" evidence="3">
    <location>
        <begin position="337"/>
        <end position="349"/>
    </location>
</feature>
<organism evidence="5 6">
    <name type="scientific">Felis catus</name>
    <name type="common">Cat</name>
    <name type="synonym">Felis silvestris catus</name>
    <dbReference type="NCBI Taxonomy" id="9685"/>
    <lineage>
        <taxon>Eukaryota</taxon>
        <taxon>Metazoa</taxon>
        <taxon>Chordata</taxon>
        <taxon>Craniata</taxon>
        <taxon>Vertebrata</taxon>
        <taxon>Euteleostomi</taxon>
        <taxon>Mammalia</taxon>
        <taxon>Eutheria</taxon>
        <taxon>Laurasiatheria</taxon>
        <taxon>Carnivora</taxon>
        <taxon>Feliformia</taxon>
        <taxon>Felidae</taxon>
        <taxon>Felinae</taxon>
        <taxon>Felis</taxon>
    </lineage>
</organism>
<feature type="domain" description="Liprin-alpha CC2" evidence="4">
    <location>
        <begin position="95"/>
        <end position="336"/>
    </location>
</feature>
<evidence type="ECO:0000313" key="5">
    <source>
        <dbReference type="Ensembl" id="ENSFCTP00005001819.1"/>
    </source>
</evidence>